<evidence type="ECO:0000313" key="8">
    <source>
        <dbReference type="Proteomes" id="UP001317532"/>
    </source>
</evidence>
<evidence type="ECO:0000256" key="5">
    <source>
        <dbReference type="SAM" id="Phobius"/>
    </source>
</evidence>
<dbReference type="RefSeq" id="WP_317995330.1">
    <property type="nucleotide sequence ID" value="NZ_AP025523.1"/>
</dbReference>
<evidence type="ECO:0000313" key="7">
    <source>
        <dbReference type="EMBL" id="BDE07759.1"/>
    </source>
</evidence>
<dbReference type="GO" id="GO:0046872">
    <property type="term" value="F:metal ion binding"/>
    <property type="evidence" value="ECO:0007669"/>
    <property type="project" value="UniProtKB-KW"/>
</dbReference>
<dbReference type="SUPFAM" id="SSF46626">
    <property type="entry name" value="Cytochrome c"/>
    <property type="match status" value="1"/>
</dbReference>
<feature type="transmembrane region" description="Helical" evidence="5">
    <location>
        <begin position="120"/>
        <end position="140"/>
    </location>
</feature>
<keyword evidence="2 4" id="KW-0479">Metal-binding</keyword>
<feature type="transmembrane region" description="Helical" evidence="5">
    <location>
        <begin position="179"/>
        <end position="199"/>
    </location>
</feature>
<dbReference type="InterPro" id="IPR036909">
    <property type="entry name" value="Cyt_c-like_dom_sf"/>
</dbReference>
<dbReference type="InterPro" id="IPR010389">
    <property type="entry name" value="Urate_ox_N"/>
</dbReference>
<feature type="domain" description="Cytochrome c" evidence="6">
    <location>
        <begin position="304"/>
        <end position="393"/>
    </location>
</feature>
<dbReference type="AlphaFoldDB" id="A0AAN1XYL4"/>
<dbReference type="Proteomes" id="UP001317532">
    <property type="component" value="Chromosome"/>
</dbReference>
<keyword evidence="5" id="KW-1133">Transmembrane helix</keyword>
<feature type="transmembrane region" description="Helical" evidence="5">
    <location>
        <begin position="152"/>
        <end position="173"/>
    </location>
</feature>
<evidence type="ECO:0000256" key="4">
    <source>
        <dbReference type="PROSITE-ProRule" id="PRU00433"/>
    </source>
</evidence>
<gene>
    <name evidence="7" type="ORF">WPS_30350</name>
</gene>
<keyword evidence="5" id="KW-0812">Transmembrane</keyword>
<protein>
    <recommendedName>
        <fullName evidence="6">Cytochrome c domain-containing protein</fullName>
    </recommendedName>
</protein>
<feature type="transmembrane region" description="Helical" evidence="5">
    <location>
        <begin position="231"/>
        <end position="248"/>
    </location>
</feature>
<feature type="transmembrane region" description="Helical" evidence="5">
    <location>
        <begin position="12"/>
        <end position="33"/>
    </location>
</feature>
<keyword evidence="5" id="KW-0472">Membrane</keyword>
<feature type="transmembrane region" description="Helical" evidence="5">
    <location>
        <begin position="254"/>
        <end position="274"/>
    </location>
</feature>
<dbReference type="GO" id="GO:0020037">
    <property type="term" value="F:heme binding"/>
    <property type="evidence" value="ECO:0007669"/>
    <property type="project" value="InterPro"/>
</dbReference>
<dbReference type="Pfam" id="PF06181">
    <property type="entry name" value="Urate_ox_N"/>
    <property type="match status" value="1"/>
</dbReference>
<keyword evidence="3 4" id="KW-0408">Iron</keyword>
<feature type="transmembrane region" description="Helical" evidence="5">
    <location>
        <begin position="89"/>
        <end position="108"/>
    </location>
</feature>
<reference evidence="7 8" key="1">
    <citation type="journal article" date="2022" name="ISME Commun">
        <title>Vulcanimicrobium alpinus gen. nov. sp. nov., the first cultivated representative of the candidate phylum 'Eremiobacterota', is a metabolically versatile aerobic anoxygenic phototroph.</title>
        <authorList>
            <person name="Yabe S."/>
            <person name="Muto K."/>
            <person name="Abe K."/>
            <person name="Yokota A."/>
            <person name="Staudigel H."/>
            <person name="Tebo B.M."/>
        </authorList>
    </citation>
    <scope>NUCLEOTIDE SEQUENCE [LARGE SCALE GENOMIC DNA]</scope>
    <source>
        <strain evidence="7 8">WC8-2</strain>
    </source>
</reference>
<evidence type="ECO:0000256" key="2">
    <source>
        <dbReference type="ARBA" id="ARBA00022723"/>
    </source>
</evidence>
<name>A0AAN1XYL4_UNVUL</name>
<dbReference type="PROSITE" id="PS51007">
    <property type="entry name" value="CYTC"/>
    <property type="match status" value="1"/>
</dbReference>
<proteinExistence type="predicted"/>
<dbReference type="GO" id="GO:0009055">
    <property type="term" value="F:electron transfer activity"/>
    <property type="evidence" value="ECO:0007669"/>
    <property type="project" value="InterPro"/>
</dbReference>
<evidence type="ECO:0000256" key="1">
    <source>
        <dbReference type="ARBA" id="ARBA00022617"/>
    </source>
</evidence>
<dbReference type="EMBL" id="AP025523">
    <property type="protein sequence ID" value="BDE07759.1"/>
    <property type="molecule type" value="Genomic_DNA"/>
</dbReference>
<dbReference type="KEGG" id="vab:WPS_30350"/>
<dbReference type="InterPro" id="IPR009056">
    <property type="entry name" value="Cyt_c-like_dom"/>
</dbReference>
<organism evidence="7 8">
    <name type="scientific">Vulcanimicrobium alpinum</name>
    <dbReference type="NCBI Taxonomy" id="3016050"/>
    <lineage>
        <taxon>Bacteria</taxon>
        <taxon>Bacillati</taxon>
        <taxon>Vulcanimicrobiota</taxon>
        <taxon>Vulcanimicrobiia</taxon>
        <taxon>Vulcanimicrobiales</taxon>
        <taxon>Vulcanimicrobiaceae</taxon>
        <taxon>Vulcanimicrobium</taxon>
    </lineage>
</organism>
<accession>A0AAN1XYL4</accession>
<sequence>MSAYVLSWLSLLARWTHLIAGISWIGASFYFVWLDNHLTPPSDPRDAERGVAGELWAVHGGGFYHNQKFPTGPAGEPLSRDLHWFKWEAYTTFLSGIAMLAIVYWADAQSLLIDRSVLDIAPPLAIAVSIATLALGWLVYDAICRVFASRPTLLWSAIGAYVVVVTYALFHVFAPRAAALHAGAMLGTIMVANVFFIIIPGQQRVVAQLRAGEIPDPRLGELGKMRSVHNTYFTLPVLFAMISAHYPMVYAGPWGWLVLLAIGAAGVLVRRFFVLSHRGRIVVALPAVAAAVLAAVAVAIAPRPQPAAAPVAFAQVAPIVAQRCAVCHAASPTQAGVTSPPMGVQLDTPERIAANAQRIEAQAVRSHAMPLGNVTGMTDAERATLGAWIAAGAHLQ</sequence>
<keyword evidence="1 4" id="KW-0349">Heme</keyword>
<evidence type="ECO:0000259" key="6">
    <source>
        <dbReference type="PROSITE" id="PS51007"/>
    </source>
</evidence>
<evidence type="ECO:0000256" key="3">
    <source>
        <dbReference type="ARBA" id="ARBA00023004"/>
    </source>
</evidence>
<keyword evidence="8" id="KW-1185">Reference proteome</keyword>
<feature type="transmembrane region" description="Helical" evidence="5">
    <location>
        <begin position="281"/>
        <end position="301"/>
    </location>
</feature>